<reference evidence="1 2" key="1">
    <citation type="submission" date="2019-04" db="EMBL/GenBank/DDBJ databases">
        <title>The sequence and de novo assembly of Takifugu bimaculatus genome using PacBio and Hi-C technologies.</title>
        <authorList>
            <person name="Xu P."/>
            <person name="Liu B."/>
            <person name="Zhou Z."/>
        </authorList>
    </citation>
    <scope>NUCLEOTIDE SEQUENCE [LARGE SCALE GENOMIC DNA]</scope>
    <source>
        <strain evidence="1">TB-2018</strain>
        <tissue evidence="1">Muscle</tissue>
    </source>
</reference>
<dbReference type="GO" id="GO:0005737">
    <property type="term" value="C:cytoplasm"/>
    <property type="evidence" value="ECO:0007669"/>
    <property type="project" value="TreeGrafter"/>
</dbReference>
<dbReference type="PANTHER" id="PTHR46606">
    <property type="entry name" value="SHOOTIN-1"/>
    <property type="match status" value="1"/>
</dbReference>
<dbReference type="InterPro" id="IPR024849">
    <property type="entry name" value="Shootin-1"/>
</dbReference>
<evidence type="ECO:0000313" key="2">
    <source>
        <dbReference type="Proteomes" id="UP000516260"/>
    </source>
</evidence>
<gene>
    <name evidence="1" type="ORF">fugu_001777</name>
</gene>
<evidence type="ECO:0000313" key="1">
    <source>
        <dbReference type="EMBL" id="TNM93601.1"/>
    </source>
</evidence>
<dbReference type="Proteomes" id="UP000516260">
    <property type="component" value="Chromosome 2"/>
</dbReference>
<keyword evidence="2" id="KW-1185">Reference proteome</keyword>
<comment type="caution">
    <text evidence="1">The sequence shown here is derived from an EMBL/GenBank/DDBJ whole genome shotgun (WGS) entry which is preliminary data.</text>
</comment>
<dbReference type="EMBL" id="SWLE01000012">
    <property type="protein sequence ID" value="TNM93601.1"/>
    <property type="molecule type" value="Genomic_DNA"/>
</dbReference>
<accession>A0A4Z2BMS1</accession>
<dbReference type="GO" id="GO:0044295">
    <property type="term" value="C:axonal growth cone"/>
    <property type="evidence" value="ECO:0007669"/>
    <property type="project" value="TreeGrafter"/>
</dbReference>
<dbReference type="GO" id="GO:0031252">
    <property type="term" value="C:cell leading edge"/>
    <property type="evidence" value="ECO:0007669"/>
    <property type="project" value="TreeGrafter"/>
</dbReference>
<sequence length="102" mass="11634">MTEMNKQSRNMSKIKRVSQLVTQEFTEMSQELELQRGLRQHAEDVAHQLMHKATQEQGSDVDLELRRALEQVSIIGTALRDIQRHYQDQVSEGAMNVGGGVK</sequence>
<dbReference type="GO" id="GO:2001224">
    <property type="term" value="P:positive regulation of neuron migration"/>
    <property type="evidence" value="ECO:0007669"/>
    <property type="project" value="TreeGrafter"/>
</dbReference>
<dbReference type="GO" id="GO:0048812">
    <property type="term" value="P:neuron projection morphogenesis"/>
    <property type="evidence" value="ECO:0007669"/>
    <property type="project" value="TreeGrafter"/>
</dbReference>
<protein>
    <submittedName>
        <fullName evidence="1">Uncharacterized protein</fullName>
    </submittedName>
</protein>
<dbReference type="AlphaFoldDB" id="A0A4Z2BMS1"/>
<organism evidence="1 2">
    <name type="scientific">Takifugu bimaculatus</name>
    <dbReference type="NCBI Taxonomy" id="433685"/>
    <lineage>
        <taxon>Eukaryota</taxon>
        <taxon>Metazoa</taxon>
        <taxon>Chordata</taxon>
        <taxon>Craniata</taxon>
        <taxon>Vertebrata</taxon>
        <taxon>Euteleostomi</taxon>
        <taxon>Actinopterygii</taxon>
        <taxon>Neopterygii</taxon>
        <taxon>Teleostei</taxon>
        <taxon>Neoteleostei</taxon>
        <taxon>Acanthomorphata</taxon>
        <taxon>Eupercaria</taxon>
        <taxon>Tetraodontiformes</taxon>
        <taxon>Tetradontoidea</taxon>
        <taxon>Tetraodontidae</taxon>
        <taxon>Takifugu</taxon>
    </lineage>
</organism>
<dbReference type="PANTHER" id="PTHR46606:SF4">
    <property type="entry name" value="SHOOTIN-1"/>
    <property type="match status" value="1"/>
</dbReference>
<proteinExistence type="predicted"/>
<name>A0A4Z2BMS1_9TELE</name>